<dbReference type="STRING" id="1714354.BLL40_04880"/>
<dbReference type="GO" id="GO:0016020">
    <property type="term" value="C:membrane"/>
    <property type="evidence" value="ECO:0007669"/>
    <property type="project" value="InterPro"/>
</dbReference>
<feature type="domain" description="SLH" evidence="4">
    <location>
        <begin position="28"/>
        <end position="86"/>
    </location>
</feature>
<dbReference type="GO" id="GO:0007156">
    <property type="term" value="P:homophilic cell adhesion via plasma membrane adhesion molecules"/>
    <property type="evidence" value="ECO:0007669"/>
    <property type="project" value="InterPro"/>
</dbReference>
<dbReference type="PROSITE" id="PS50268">
    <property type="entry name" value="CADHERIN_2"/>
    <property type="match status" value="1"/>
</dbReference>
<gene>
    <name evidence="5" type="ORF">BLL40_04880</name>
</gene>
<dbReference type="PROSITE" id="PS51272">
    <property type="entry name" value="SLH"/>
    <property type="match status" value="2"/>
</dbReference>
<organism evidence="5 6">
    <name type="scientific">Domibacillus mangrovi</name>
    <dbReference type="NCBI Taxonomy" id="1714354"/>
    <lineage>
        <taxon>Bacteria</taxon>
        <taxon>Bacillati</taxon>
        <taxon>Bacillota</taxon>
        <taxon>Bacilli</taxon>
        <taxon>Bacillales</taxon>
        <taxon>Bacillaceae</taxon>
        <taxon>Domibacillus</taxon>
    </lineage>
</organism>
<dbReference type="InterPro" id="IPR002126">
    <property type="entry name" value="Cadherin-like_dom"/>
</dbReference>
<dbReference type="EMBL" id="MRWQ01000004">
    <property type="protein sequence ID" value="OKL37637.1"/>
    <property type="molecule type" value="Genomic_DNA"/>
</dbReference>
<accession>A0A1Q5P5Y5</accession>
<evidence type="ECO:0000313" key="5">
    <source>
        <dbReference type="EMBL" id="OKL37637.1"/>
    </source>
</evidence>
<evidence type="ECO:0000259" key="3">
    <source>
        <dbReference type="PROSITE" id="PS50268"/>
    </source>
</evidence>
<evidence type="ECO:0000256" key="1">
    <source>
        <dbReference type="ARBA" id="ARBA00022729"/>
    </source>
</evidence>
<dbReference type="Pfam" id="PF00395">
    <property type="entry name" value="SLH"/>
    <property type="match status" value="3"/>
</dbReference>
<dbReference type="AlphaFoldDB" id="A0A1Q5P5Y5"/>
<dbReference type="GO" id="GO:0005509">
    <property type="term" value="F:calcium ion binding"/>
    <property type="evidence" value="ECO:0007669"/>
    <property type="project" value="InterPro"/>
</dbReference>
<evidence type="ECO:0000259" key="4">
    <source>
        <dbReference type="PROSITE" id="PS51272"/>
    </source>
</evidence>
<evidence type="ECO:0000256" key="2">
    <source>
        <dbReference type="SAM" id="SignalP"/>
    </source>
</evidence>
<reference evidence="5 6" key="1">
    <citation type="submission" date="2016-12" db="EMBL/GenBank/DDBJ databases">
        <title>Domibacillus sp. SAOS 44 whole genome sequencing.</title>
        <authorList>
            <person name="Verma A."/>
            <person name="Krishnamurthi S."/>
        </authorList>
    </citation>
    <scope>NUCLEOTIDE SEQUENCE [LARGE SCALE GENOMIC DNA]</scope>
    <source>
        <strain evidence="5 6">SAOS 44</strain>
    </source>
</reference>
<dbReference type="OrthoDB" id="2353502at2"/>
<keyword evidence="1 2" id="KW-0732">Signal</keyword>
<feature type="chain" id="PRO_5012772911" description="S-layer protein" evidence="2">
    <location>
        <begin position="31"/>
        <end position="918"/>
    </location>
</feature>
<comment type="caution">
    <text evidence="5">The sequence shown here is derived from an EMBL/GenBank/DDBJ whole genome shotgun (WGS) entry which is preliminary data.</text>
</comment>
<sequence length="918" mass="95035">MAYQPKSYRKFVATAATATLVATAVAPAFAASSFTDVPAKYEQAVNYLVENNITLGKTATTFGTNETITRVDAAVMIAKALELDTSNAPDSGFTDVPARAKAYVDALKAAGFINGKTATTFGSDQEITRGEMAIIIARAYELTGDASKLSFTDVADRYKDAVAALVDNGITSGATATTFGTTAAIKRGDFAIFAYRVETKDELAVSNVAAVTTDAKTTVTATVKNAEANATAKVEIFANGGTTAAETKTATVVDGKVTADFTGLAAGTHVAKVTVGEASAQASFTVVASATPQVESVMAINAKEVKVVFNKVVDKTTAENVANYTLKLNGLPFGGTLVADLQADGKTVLLSDSVAADIFTNGDYYTLEVKEVLTKDLNKVTAYKSGTLNYFDNSAPTVVSSELNGSNVRVYFNEPVSGVNLKVDGGVLSGALTSTNQDGKYYVEIPASADDKKVGTHSVIAYNAVDADGNTLSVAATEYTVVSDTAAPSITSVTADSSNTFKVKVSEKLAVAPTFEVKKGGVAFIDATNTATQVALDSEDPTDLTYIVTLPATDISTAYPLYATNENTAAFSVKITNIKDNSNLAGADYNGSVTLTKDAVGPKVLSANTNTIDALGVIKVKFDENVSATVDATKVKVYKDGVLLAVTPSALGTDKFLSIALPAAEVGKLATYSVQLEAGAVKDASGNDNLALSTSATYAVTSDIAPTVTSAGANKYQVAFASTTDMTDSATTVSNYTLDGKALPNGSTVDFSGDKKTVLITLPSESVTTTTSGSLQISKNVVNKADQKVADASGNAFTQLVGLVDNVKPVLKSGKFVDADDNKLAESVELTFSENVTASNIDDFEFIVNGAKVTPASVAITSGKAVVSFIAANQINVAQTLTVKVVPANEQTVKVMDTVDADTNKLTEGTTITVNTVK</sequence>
<proteinExistence type="predicted"/>
<evidence type="ECO:0008006" key="7">
    <source>
        <dbReference type="Google" id="ProtNLM"/>
    </source>
</evidence>
<protein>
    <recommendedName>
        <fullName evidence="7">S-layer protein</fullName>
    </recommendedName>
</protein>
<name>A0A1Q5P5Y5_9BACI</name>
<feature type="signal peptide" evidence="2">
    <location>
        <begin position="1"/>
        <end position="30"/>
    </location>
</feature>
<dbReference type="InterPro" id="IPR014755">
    <property type="entry name" value="Cu-Rt/internalin_Ig-like"/>
</dbReference>
<keyword evidence="6" id="KW-1185">Reference proteome</keyword>
<dbReference type="RefSeq" id="WP_073710788.1">
    <property type="nucleotide sequence ID" value="NZ_MRWQ01000004.1"/>
</dbReference>
<dbReference type="Proteomes" id="UP000186524">
    <property type="component" value="Unassembled WGS sequence"/>
</dbReference>
<dbReference type="Gene3D" id="2.60.40.1220">
    <property type="match status" value="1"/>
</dbReference>
<evidence type="ECO:0000313" key="6">
    <source>
        <dbReference type="Proteomes" id="UP000186524"/>
    </source>
</evidence>
<dbReference type="InterPro" id="IPR001119">
    <property type="entry name" value="SLH_dom"/>
</dbReference>
<feature type="domain" description="Cadherin" evidence="3">
    <location>
        <begin position="450"/>
        <end position="604"/>
    </location>
</feature>
<feature type="domain" description="SLH" evidence="4">
    <location>
        <begin position="87"/>
        <end position="150"/>
    </location>
</feature>